<name>A0AA41RP51_PAPNU</name>
<dbReference type="Gene3D" id="3.40.50.1000">
    <property type="entry name" value="HAD superfamily/HAD-like"/>
    <property type="match status" value="1"/>
</dbReference>
<dbReference type="GO" id="GO:0005829">
    <property type="term" value="C:cytosol"/>
    <property type="evidence" value="ECO:0007669"/>
    <property type="project" value="TreeGrafter"/>
</dbReference>
<dbReference type="SUPFAM" id="SSF48613">
    <property type="entry name" value="Heme oxygenase-like"/>
    <property type="match status" value="1"/>
</dbReference>
<gene>
    <name evidence="2" type="ORF">MKW94_001341</name>
</gene>
<dbReference type="InterPro" id="IPR004305">
    <property type="entry name" value="Thiaminase-2/PQQC"/>
</dbReference>
<evidence type="ECO:0000313" key="3">
    <source>
        <dbReference type="Proteomes" id="UP001177140"/>
    </source>
</evidence>
<dbReference type="Pfam" id="PF03070">
    <property type="entry name" value="TENA_THI-4"/>
    <property type="match status" value="1"/>
</dbReference>
<dbReference type="InterPro" id="IPR023214">
    <property type="entry name" value="HAD_sf"/>
</dbReference>
<dbReference type="Gene3D" id="1.20.910.10">
    <property type="entry name" value="Heme oxygenase-like"/>
    <property type="match status" value="1"/>
</dbReference>
<organism evidence="2 3">
    <name type="scientific">Papaver nudicaule</name>
    <name type="common">Iceland poppy</name>
    <dbReference type="NCBI Taxonomy" id="74823"/>
    <lineage>
        <taxon>Eukaryota</taxon>
        <taxon>Viridiplantae</taxon>
        <taxon>Streptophyta</taxon>
        <taxon>Embryophyta</taxon>
        <taxon>Tracheophyta</taxon>
        <taxon>Spermatophyta</taxon>
        <taxon>Magnoliopsida</taxon>
        <taxon>Ranunculales</taxon>
        <taxon>Papaveraceae</taxon>
        <taxon>Papaveroideae</taxon>
        <taxon>Papaver</taxon>
    </lineage>
</organism>
<dbReference type="InterPro" id="IPR036412">
    <property type="entry name" value="HAD-like_sf"/>
</dbReference>
<sequence>MELSQKVTERKQNSSVLWSKYGREPMCCLYSPLVVSLTCGCLDMQSFYKHVGQYPHFFRAFKKAFKLAVDYAEGDDKDALREWGSRFIPELENNKFFIREMGSLYSIAETAPDLATKKYMEFLSATATGHVQLGLGNNQLWTNLEKSNIPVYVVGAMTAYMKVYAFLGRKIGALVRPDDHPFQMWIQKYSSEEFEELTLYIEELLDKLSSKSTMHNVEVIEQIYLKSLILTKKTLYSQHTSVQPLISPLSRALRPNDDHVKLFVDFDLTCSKVDSLEYLVETAIRAAKASAAEMQDRLDGKKRSQTKRWNNGPSVLVGGIFMDPYELLEEVLMSAKIDMQWMKAVELGVTWDVLSSMYAEQYEQCIANILRREKAVDLDDTDLYRALDQLSEFEKIANSRIIESDILSGISFKEIIACRSSILQDDCAKFLHHSFVITVLRDLDASLYIISCWCGDVMRTAFLDKGILDFAKLKGNRFVYDRDEERSTSVTSRVQTCVEKLRYFQRTLRKSQSFLQYKKDISVYIGDSVDDLLCLLKADVGIVIGLNDNLKKVGTQYGVKFVPLFEGVVEKQREYVESSYQSDWKSRCGTIYTVSGWAEIYGFIAGN</sequence>
<dbReference type="AlphaFoldDB" id="A0AA41RP51"/>
<reference evidence="2" key="1">
    <citation type="submission" date="2022-03" db="EMBL/GenBank/DDBJ databases">
        <title>A functionally conserved STORR gene fusion in Papaver species that diverged 16.8 million years ago.</title>
        <authorList>
            <person name="Catania T."/>
        </authorList>
    </citation>
    <scope>NUCLEOTIDE SEQUENCE</scope>
    <source>
        <strain evidence="2">S-191538</strain>
    </source>
</reference>
<proteinExistence type="predicted"/>
<comment type="caution">
    <text evidence="2">The sequence shown here is derived from an EMBL/GenBank/DDBJ whole genome shotgun (WGS) entry which is preliminary data.</text>
</comment>
<feature type="domain" description="Thiaminase-2/PQQC" evidence="1">
    <location>
        <begin position="153"/>
        <end position="229"/>
    </location>
</feature>
<protein>
    <recommendedName>
        <fullName evidence="1">Thiaminase-2/PQQC domain-containing protein</fullName>
    </recommendedName>
</protein>
<dbReference type="InterPro" id="IPR016084">
    <property type="entry name" value="Haem_Oase-like_multi-hlx"/>
</dbReference>
<dbReference type="SUPFAM" id="SSF56784">
    <property type="entry name" value="HAD-like"/>
    <property type="match status" value="1"/>
</dbReference>
<dbReference type="Proteomes" id="UP001177140">
    <property type="component" value="Unassembled WGS sequence"/>
</dbReference>
<evidence type="ECO:0000313" key="2">
    <source>
        <dbReference type="EMBL" id="MCL7021957.1"/>
    </source>
</evidence>
<evidence type="ECO:0000259" key="1">
    <source>
        <dbReference type="Pfam" id="PF03070"/>
    </source>
</evidence>
<dbReference type="PANTHER" id="PTHR43198">
    <property type="entry name" value="BIFUNCTIONAL TH2 PROTEIN"/>
    <property type="match status" value="1"/>
</dbReference>
<keyword evidence="3" id="KW-1185">Reference proteome</keyword>
<dbReference type="PANTHER" id="PTHR43198:SF2">
    <property type="entry name" value="SI:CH1073-67J19.1-RELATED"/>
    <property type="match status" value="1"/>
</dbReference>
<accession>A0AA41RP51</accession>
<dbReference type="GO" id="GO:0006772">
    <property type="term" value="P:thiamine metabolic process"/>
    <property type="evidence" value="ECO:0007669"/>
    <property type="project" value="UniProtKB-ARBA"/>
</dbReference>
<dbReference type="EMBL" id="JAJJMA010006506">
    <property type="protein sequence ID" value="MCL7021957.1"/>
    <property type="molecule type" value="Genomic_DNA"/>
</dbReference>
<dbReference type="InterPro" id="IPR050967">
    <property type="entry name" value="Thiamine_Salvage_TenA"/>
</dbReference>